<gene>
    <name evidence="1" type="ORF">AMELA_G00069000</name>
</gene>
<accession>A0A7J6B3Z7</accession>
<protein>
    <submittedName>
        <fullName evidence="1">Uncharacterized protein</fullName>
    </submittedName>
</protein>
<comment type="caution">
    <text evidence="1">The sequence shown here is derived from an EMBL/GenBank/DDBJ whole genome shotgun (WGS) entry which is preliminary data.</text>
</comment>
<keyword evidence="2" id="KW-1185">Reference proteome</keyword>
<reference evidence="1 2" key="1">
    <citation type="submission" date="2020-02" db="EMBL/GenBank/DDBJ databases">
        <title>A chromosome-scale genome assembly of the black bullhead catfish (Ameiurus melas).</title>
        <authorList>
            <person name="Wen M."/>
            <person name="Zham M."/>
            <person name="Cabau C."/>
            <person name="Klopp C."/>
            <person name="Donnadieu C."/>
            <person name="Roques C."/>
            <person name="Bouchez O."/>
            <person name="Lampietro C."/>
            <person name="Jouanno E."/>
            <person name="Herpin A."/>
            <person name="Louis A."/>
            <person name="Berthelot C."/>
            <person name="Parey E."/>
            <person name="Roest-Crollius H."/>
            <person name="Braasch I."/>
            <person name="Postlethwait J."/>
            <person name="Robinson-Rechavi M."/>
            <person name="Echchiki A."/>
            <person name="Begum T."/>
            <person name="Montfort J."/>
            <person name="Schartl M."/>
            <person name="Bobe J."/>
            <person name="Guiguen Y."/>
        </authorList>
    </citation>
    <scope>NUCLEOTIDE SEQUENCE [LARGE SCALE GENOMIC DNA]</scope>
    <source>
        <strain evidence="1">M_S1</strain>
        <tissue evidence="1">Blood</tissue>
    </source>
</reference>
<organism evidence="1 2">
    <name type="scientific">Ameiurus melas</name>
    <name type="common">Black bullhead</name>
    <name type="synonym">Silurus melas</name>
    <dbReference type="NCBI Taxonomy" id="219545"/>
    <lineage>
        <taxon>Eukaryota</taxon>
        <taxon>Metazoa</taxon>
        <taxon>Chordata</taxon>
        <taxon>Craniata</taxon>
        <taxon>Vertebrata</taxon>
        <taxon>Euteleostomi</taxon>
        <taxon>Actinopterygii</taxon>
        <taxon>Neopterygii</taxon>
        <taxon>Teleostei</taxon>
        <taxon>Ostariophysi</taxon>
        <taxon>Siluriformes</taxon>
        <taxon>Ictaluridae</taxon>
        <taxon>Ameiurus</taxon>
    </lineage>
</organism>
<sequence>MHSQRNVKGSKSPQLGVFLRDMFSSDTRALARERDRISVHNVGRVLLNKAVCKHTFAFTQERIRIHAPNVRRVLVKGVVLNDTNVFTHERSRFCAPNVGTVSFL</sequence>
<evidence type="ECO:0000313" key="1">
    <source>
        <dbReference type="EMBL" id="KAF4089646.1"/>
    </source>
</evidence>
<dbReference type="Proteomes" id="UP000593565">
    <property type="component" value="Unassembled WGS sequence"/>
</dbReference>
<evidence type="ECO:0000313" key="2">
    <source>
        <dbReference type="Proteomes" id="UP000593565"/>
    </source>
</evidence>
<name>A0A7J6B3Z7_AMEME</name>
<dbReference type="EMBL" id="JAAGNN010000005">
    <property type="protein sequence ID" value="KAF4089646.1"/>
    <property type="molecule type" value="Genomic_DNA"/>
</dbReference>
<proteinExistence type="predicted"/>
<dbReference type="AlphaFoldDB" id="A0A7J6B3Z7"/>